<keyword evidence="1" id="KW-0812">Transmembrane</keyword>
<keyword evidence="3" id="KW-1185">Reference proteome</keyword>
<dbReference type="AlphaFoldDB" id="A0A7W7M9J2"/>
<evidence type="ECO:0000313" key="2">
    <source>
        <dbReference type="EMBL" id="MBB4741916.1"/>
    </source>
</evidence>
<dbReference type="EMBL" id="JACHNB010000001">
    <property type="protein sequence ID" value="MBB4741916.1"/>
    <property type="molecule type" value="Genomic_DNA"/>
</dbReference>
<reference evidence="2 3" key="1">
    <citation type="submission" date="2020-08" db="EMBL/GenBank/DDBJ databases">
        <title>Sequencing the genomes of 1000 actinobacteria strains.</title>
        <authorList>
            <person name="Klenk H.-P."/>
        </authorList>
    </citation>
    <scope>NUCLEOTIDE SEQUENCE [LARGE SCALE GENOMIC DNA]</scope>
    <source>
        <strain evidence="2 3">DSM 45809</strain>
    </source>
</reference>
<feature type="transmembrane region" description="Helical" evidence="1">
    <location>
        <begin position="55"/>
        <end position="75"/>
    </location>
</feature>
<proteinExistence type="predicted"/>
<protein>
    <submittedName>
        <fullName evidence="2">Mercuric ion transport protein</fullName>
    </submittedName>
</protein>
<keyword evidence="1" id="KW-0472">Membrane</keyword>
<sequence length="94" mass="9141">MPTLADHARRLLPSGLAGLTGLTGLAGLACAACCAIPALLAAGVLSGAGWAAAGSWLPGVAVALTATAAGAWWWASRRRHRTGCSGGACACAAR</sequence>
<keyword evidence="1" id="KW-1133">Transmembrane helix</keyword>
<evidence type="ECO:0000256" key="1">
    <source>
        <dbReference type="SAM" id="Phobius"/>
    </source>
</evidence>
<accession>A0A7W7M9J2</accession>
<dbReference type="Proteomes" id="UP000546162">
    <property type="component" value="Unassembled WGS sequence"/>
</dbReference>
<comment type="caution">
    <text evidence="2">The sequence shown here is derived from an EMBL/GenBank/DDBJ whole genome shotgun (WGS) entry which is preliminary data.</text>
</comment>
<dbReference type="RefSeq" id="WP_185042347.1">
    <property type="nucleotide sequence ID" value="NZ_BAABFG010000005.1"/>
</dbReference>
<organism evidence="2 3">
    <name type="scientific">Actinoplanes octamycinicus</name>
    <dbReference type="NCBI Taxonomy" id="135948"/>
    <lineage>
        <taxon>Bacteria</taxon>
        <taxon>Bacillati</taxon>
        <taxon>Actinomycetota</taxon>
        <taxon>Actinomycetes</taxon>
        <taxon>Micromonosporales</taxon>
        <taxon>Micromonosporaceae</taxon>
        <taxon>Actinoplanes</taxon>
    </lineage>
</organism>
<name>A0A7W7M9J2_9ACTN</name>
<gene>
    <name evidence="2" type="ORF">BJY16_005375</name>
</gene>
<evidence type="ECO:0000313" key="3">
    <source>
        <dbReference type="Proteomes" id="UP000546162"/>
    </source>
</evidence>